<proteinExistence type="predicted"/>
<dbReference type="RefSeq" id="WP_378286100.1">
    <property type="nucleotide sequence ID" value="NZ_JBHSON010000053.1"/>
</dbReference>
<feature type="transmembrane region" description="Helical" evidence="1">
    <location>
        <begin position="124"/>
        <end position="147"/>
    </location>
</feature>
<feature type="transmembrane region" description="Helical" evidence="1">
    <location>
        <begin position="72"/>
        <end position="90"/>
    </location>
</feature>
<reference evidence="3" key="1">
    <citation type="journal article" date="2019" name="Int. J. Syst. Evol. Microbiol.">
        <title>The Global Catalogue of Microorganisms (GCM) 10K type strain sequencing project: providing services to taxonomists for standard genome sequencing and annotation.</title>
        <authorList>
            <consortium name="The Broad Institute Genomics Platform"/>
            <consortium name="The Broad Institute Genome Sequencing Center for Infectious Disease"/>
            <person name="Wu L."/>
            <person name="Ma J."/>
        </authorList>
    </citation>
    <scope>NUCLEOTIDE SEQUENCE [LARGE SCALE GENOMIC DNA]</scope>
    <source>
        <strain evidence="3">KCTC 42087</strain>
    </source>
</reference>
<dbReference type="Proteomes" id="UP001596074">
    <property type="component" value="Unassembled WGS sequence"/>
</dbReference>
<keyword evidence="1" id="KW-0472">Membrane</keyword>
<organism evidence="2 3">
    <name type="scientific">Actinomadura rugatobispora</name>
    <dbReference type="NCBI Taxonomy" id="1994"/>
    <lineage>
        <taxon>Bacteria</taxon>
        <taxon>Bacillati</taxon>
        <taxon>Actinomycetota</taxon>
        <taxon>Actinomycetes</taxon>
        <taxon>Streptosporangiales</taxon>
        <taxon>Thermomonosporaceae</taxon>
        <taxon>Actinomadura</taxon>
    </lineage>
</organism>
<protein>
    <recommendedName>
        <fullName evidence="4">DUF998 domain-containing protein</fullName>
    </recommendedName>
</protein>
<accession>A0ABW1AAV6</accession>
<evidence type="ECO:0008006" key="4">
    <source>
        <dbReference type="Google" id="ProtNLM"/>
    </source>
</evidence>
<keyword evidence="1" id="KW-1133">Transmembrane helix</keyword>
<gene>
    <name evidence="2" type="ORF">ACFPZN_32445</name>
</gene>
<evidence type="ECO:0000256" key="1">
    <source>
        <dbReference type="SAM" id="Phobius"/>
    </source>
</evidence>
<dbReference type="EMBL" id="JBHSON010000053">
    <property type="protein sequence ID" value="MFC5750360.1"/>
    <property type="molecule type" value="Genomic_DNA"/>
</dbReference>
<name>A0ABW1AAV6_9ACTN</name>
<sequence length="168" mass="17637">MSGATDGCERCRDLDRRTVDIVWLLTSTFLLLTSLGMPWLGGSEPGSLPEVVSREPRAVWDLPPDFAQAENIIYGLALLVVILVAIAATGDDVESAVGAAVIISVITVIFLGALIAAIRTDTASVGSGMVVTVGASSAVAFRCMAAARWRAASRTPRSPRGGEERVPR</sequence>
<feature type="transmembrane region" description="Helical" evidence="1">
    <location>
        <begin position="21"/>
        <end position="40"/>
    </location>
</feature>
<keyword evidence="1" id="KW-0812">Transmembrane</keyword>
<feature type="transmembrane region" description="Helical" evidence="1">
    <location>
        <begin position="97"/>
        <end position="118"/>
    </location>
</feature>
<evidence type="ECO:0000313" key="3">
    <source>
        <dbReference type="Proteomes" id="UP001596074"/>
    </source>
</evidence>
<keyword evidence="3" id="KW-1185">Reference proteome</keyword>
<comment type="caution">
    <text evidence="2">The sequence shown here is derived from an EMBL/GenBank/DDBJ whole genome shotgun (WGS) entry which is preliminary data.</text>
</comment>
<evidence type="ECO:0000313" key="2">
    <source>
        <dbReference type="EMBL" id="MFC5750360.1"/>
    </source>
</evidence>